<name>A0A0R3LQ22_9BRAD</name>
<dbReference type="GO" id="GO:0016020">
    <property type="term" value="C:membrane"/>
    <property type="evidence" value="ECO:0007669"/>
    <property type="project" value="TreeGrafter"/>
</dbReference>
<dbReference type="Gene3D" id="3.40.50.12780">
    <property type="entry name" value="N-terminal domain of ligase-like"/>
    <property type="match status" value="1"/>
</dbReference>
<dbReference type="Proteomes" id="UP000050863">
    <property type="component" value="Unassembled WGS sequence"/>
</dbReference>
<reference evidence="4 5" key="1">
    <citation type="submission" date="2014-03" db="EMBL/GenBank/DDBJ databases">
        <title>Bradyrhizobium valentinum sp. nov., isolated from effective nodules of Lupinus mariae-josephae, a lupine endemic of basic-lime soils in Eastern Spain.</title>
        <authorList>
            <person name="Duran D."/>
            <person name="Rey L."/>
            <person name="Navarro A."/>
            <person name="Busquets A."/>
            <person name="Imperial J."/>
            <person name="Ruiz-Argueso T."/>
        </authorList>
    </citation>
    <scope>NUCLEOTIDE SEQUENCE [LARGE SCALE GENOMIC DNA]</scope>
    <source>
        <strain evidence="4 5">PAC68</strain>
    </source>
</reference>
<evidence type="ECO:0000256" key="2">
    <source>
        <dbReference type="ARBA" id="ARBA00022840"/>
    </source>
</evidence>
<organism evidence="4 5">
    <name type="scientific">Bradyrhizobium jicamae</name>
    <dbReference type="NCBI Taxonomy" id="280332"/>
    <lineage>
        <taxon>Bacteria</taxon>
        <taxon>Pseudomonadati</taxon>
        <taxon>Pseudomonadota</taxon>
        <taxon>Alphaproteobacteria</taxon>
        <taxon>Hyphomicrobiales</taxon>
        <taxon>Nitrobacteraceae</taxon>
        <taxon>Bradyrhizobium</taxon>
    </lineage>
</organism>
<evidence type="ECO:0000256" key="1">
    <source>
        <dbReference type="ARBA" id="ARBA00022741"/>
    </source>
</evidence>
<dbReference type="EMBL" id="LLXZ01000064">
    <property type="protein sequence ID" value="KRR10017.1"/>
    <property type="molecule type" value="Genomic_DNA"/>
</dbReference>
<dbReference type="PANTHER" id="PTHR43272">
    <property type="entry name" value="LONG-CHAIN-FATTY-ACID--COA LIGASE"/>
    <property type="match status" value="1"/>
</dbReference>
<accession>A0A0R3LQ22</accession>
<dbReference type="Pfam" id="PF00501">
    <property type="entry name" value="AMP-binding"/>
    <property type="match status" value="1"/>
</dbReference>
<proteinExistence type="predicted"/>
<gene>
    <name evidence="4" type="ORF">CQ12_06310</name>
</gene>
<dbReference type="Pfam" id="PF23562">
    <property type="entry name" value="AMP-binding_C_3"/>
    <property type="match status" value="1"/>
</dbReference>
<evidence type="ECO:0000313" key="5">
    <source>
        <dbReference type="Proteomes" id="UP000050863"/>
    </source>
</evidence>
<dbReference type="GO" id="GO:0005524">
    <property type="term" value="F:ATP binding"/>
    <property type="evidence" value="ECO:0007669"/>
    <property type="project" value="UniProtKB-KW"/>
</dbReference>
<dbReference type="AlphaFoldDB" id="A0A0R3LQ22"/>
<keyword evidence="1" id="KW-0547">Nucleotide-binding</keyword>
<dbReference type="InterPro" id="IPR042099">
    <property type="entry name" value="ANL_N_sf"/>
</dbReference>
<protein>
    <submittedName>
        <fullName evidence="4">Long-chain fatty acid--CoA ligase</fullName>
    </submittedName>
</protein>
<evidence type="ECO:0000259" key="3">
    <source>
        <dbReference type="Pfam" id="PF00501"/>
    </source>
</evidence>
<dbReference type="PROSITE" id="PS00455">
    <property type="entry name" value="AMP_BINDING"/>
    <property type="match status" value="1"/>
</dbReference>
<comment type="caution">
    <text evidence="4">The sequence shown here is derived from an EMBL/GenBank/DDBJ whole genome shotgun (WGS) entry which is preliminary data.</text>
</comment>
<dbReference type="STRING" id="280332.CQ12_06310"/>
<dbReference type="InterPro" id="IPR020845">
    <property type="entry name" value="AMP-binding_CS"/>
</dbReference>
<feature type="domain" description="AMP-dependent synthetase/ligase" evidence="3">
    <location>
        <begin position="18"/>
        <end position="433"/>
    </location>
</feature>
<dbReference type="OrthoDB" id="9803968at2"/>
<keyword evidence="4" id="KW-0436">Ligase</keyword>
<dbReference type="SUPFAM" id="SSF56801">
    <property type="entry name" value="Acetyl-CoA synthetase-like"/>
    <property type="match status" value="1"/>
</dbReference>
<keyword evidence="5" id="KW-1185">Reference proteome</keyword>
<keyword evidence="2" id="KW-0067">ATP-binding</keyword>
<dbReference type="GO" id="GO:0004467">
    <property type="term" value="F:long-chain fatty acid-CoA ligase activity"/>
    <property type="evidence" value="ECO:0007669"/>
    <property type="project" value="TreeGrafter"/>
</dbReference>
<sequence>MTTGTSGLDTFPKLLLHHSRERGERPAIREKNRGIWRTITWRELGEEAAALAVAASERGLQRGAHVALLGDNRPRLYVAMCAAQWLGAIVVPLYQDATADEIATSIQRAQVTHVFAENQEQVDKLLEILPRCPTVRCIVYDKDRGMRHYKQPQLVSYDALLQEGRELAAQKPDFLQGEVASGKGEDSAFLFFTSGTTGPAKGVVLAYAALIDRARLAAAIGELKDTDVAMAYLPPGWIGQILFGYVQPMVVGYCICCPESPDTMLSDMREMGPTYLLVTPRVLEALLKQVSLRIEETGGFKQWLYRSCMAVGARMSEQRLAGKAVSVGDRVLSLASDLLIRGPLRDMLGMSKVRVAYSASDAIDPDLLMFFRTLGINLKQLYGSTETGFFVAMQRDGVIKPDTVGAPLEGVELKLTPQREILVRSPGLFREYHADSEMTARAKNAEGWFHTGDAGDLDQDGQLRIIDRMAYVGALKDGSPYAPRVIENKLKFLPYIREAVVFGDGRDMVCALIDIEMAAAGRWADRQGVSYIGHADLAAHDEVYALIADCIAKVNAQLASEPLLAQSQIHRFTILGRELSADDGALTRTGKLRRHVIAEQYRALVDAMYSGHAGVRFGAEPDEVKIRDAKVTAPAQTRKVA</sequence>
<dbReference type="InterPro" id="IPR000873">
    <property type="entry name" value="AMP-dep_synth/lig_dom"/>
</dbReference>
<evidence type="ECO:0000313" key="4">
    <source>
        <dbReference type="EMBL" id="KRR10017.1"/>
    </source>
</evidence>
<dbReference type="PANTHER" id="PTHR43272:SF33">
    <property type="entry name" value="AMP-BINDING DOMAIN-CONTAINING PROTEIN-RELATED"/>
    <property type="match status" value="1"/>
</dbReference>